<name>A0A0G2ELE3_PHACM</name>
<dbReference type="Pfam" id="PF00618">
    <property type="entry name" value="RasGEF_N"/>
    <property type="match status" value="1"/>
</dbReference>
<dbReference type="SUPFAM" id="SSF48366">
    <property type="entry name" value="Ras GEF"/>
    <property type="match status" value="1"/>
</dbReference>
<gene>
    <name evidence="10" type="ORF">UCRPC4_g02860</name>
</gene>
<evidence type="ECO:0000256" key="5">
    <source>
        <dbReference type="ARBA" id="ARBA00023002"/>
    </source>
</evidence>
<dbReference type="SUPFAM" id="SSF51971">
    <property type="entry name" value="Nucleotide-binding domain"/>
    <property type="match status" value="1"/>
</dbReference>
<dbReference type="AlphaFoldDB" id="A0A0G2ELE3"/>
<protein>
    <submittedName>
        <fullName evidence="10">Putative nadph-adrenodoxin reductase</fullName>
    </submittedName>
</protein>
<dbReference type="OrthoDB" id="333024at2759"/>
<feature type="region of interest" description="Disordered" evidence="7">
    <location>
        <begin position="236"/>
        <end position="262"/>
    </location>
</feature>
<dbReference type="InterPro" id="IPR036188">
    <property type="entry name" value="FAD/NAD-bd_sf"/>
</dbReference>
<dbReference type="InterPro" id="IPR001895">
    <property type="entry name" value="RASGEF_cat_dom"/>
</dbReference>
<comment type="cofactor">
    <cofactor evidence="1">
        <name>FAD</name>
        <dbReference type="ChEBI" id="CHEBI:57692"/>
    </cofactor>
</comment>
<keyword evidence="6" id="KW-0344">Guanine-nucleotide releasing factor</keyword>
<dbReference type="Gene3D" id="3.50.50.60">
    <property type="entry name" value="FAD/NAD(P)-binding domain"/>
    <property type="match status" value="1"/>
</dbReference>
<keyword evidence="5" id="KW-0560">Oxidoreductase</keyword>
<reference evidence="10 11" key="1">
    <citation type="submission" date="2015-05" db="EMBL/GenBank/DDBJ databases">
        <title>Distinctive expansion of gene families associated with plant cell wall degradation and secondary metabolism in the genomes of grapevine trunk pathogens.</title>
        <authorList>
            <person name="Lawrence D.P."/>
            <person name="Travadon R."/>
            <person name="Rolshausen P.E."/>
            <person name="Baumgartner K."/>
        </authorList>
    </citation>
    <scope>NUCLEOTIDE SEQUENCE [LARGE SCALE GENOMIC DNA]</scope>
    <source>
        <strain evidence="10">UCRPC4</strain>
    </source>
</reference>
<dbReference type="GO" id="GO:0007264">
    <property type="term" value="P:small GTPase-mediated signal transduction"/>
    <property type="evidence" value="ECO:0007669"/>
    <property type="project" value="InterPro"/>
</dbReference>
<dbReference type="CDD" id="cd06224">
    <property type="entry name" value="REM"/>
    <property type="match status" value="1"/>
</dbReference>
<evidence type="ECO:0000313" key="11">
    <source>
        <dbReference type="Proteomes" id="UP000053317"/>
    </source>
</evidence>
<dbReference type="InterPro" id="IPR036964">
    <property type="entry name" value="RASGEF_cat_dom_sf"/>
</dbReference>
<dbReference type="Gene3D" id="3.40.50.720">
    <property type="entry name" value="NAD(P)-binding Rossmann-like Domain"/>
    <property type="match status" value="1"/>
</dbReference>
<comment type="caution">
    <text evidence="10">The sequence shown here is derived from an EMBL/GenBank/DDBJ whole genome shotgun (WGS) entry which is preliminary data.</text>
</comment>
<dbReference type="Gene3D" id="1.20.870.10">
    <property type="entry name" value="Son of sevenless (SoS) protein Chain: S domain 1"/>
    <property type="match status" value="1"/>
</dbReference>
<dbReference type="PANTHER" id="PTHR48467">
    <property type="entry name" value="GLUTAMATE SYNTHASE 1 [NADH], CHLOROPLASTIC-LIKE"/>
    <property type="match status" value="1"/>
</dbReference>
<dbReference type="SMART" id="SM00147">
    <property type="entry name" value="RasGEF"/>
    <property type="match status" value="1"/>
</dbReference>
<dbReference type="GO" id="GO:0005085">
    <property type="term" value="F:guanyl-nucleotide exchange factor activity"/>
    <property type="evidence" value="ECO:0007669"/>
    <property type="project" value="UniProtKB-KW"/>
</dbReference>
<dbReference type="Pfam" id="PF00617">
    <property type="entry name" value="RasGEF"/>
    <property type="match status" value="1"/>
</dbReference>
<dbReference type="InterPro" id="IPR055275">
    <property type="entry name" value="Ferredox_Rdtase"/>
</dbReference>
<evidence type="ECO:0000256" key="4">
    <source>
        <dbReference type="ARBA" id="ARBA00022857"/>
    </source>
</evidence>
<reference evidence="10 11" key="2">
    <citation type="submission" date="2015-05" db="EMBL/GenBank/DDBJ databases">
        <authorList>
            <person name="Morales-Cruz A."/>
            <person name="Amrine K.C."/>
            <person name="Cantu D."/>
        </authorList>
    </citation>
    <scope>NUCLEOTIDE SEQUENCE [LARGE SCALE GENOMIC DNA]</scope>
    <source>
        <strain evidence="10">UCRPC4</strain>
    </source>
</reference>
<keyword evidence="3" id="KW-0274">FAD</keyword>
<evidence type="ECO:0000256" key="6">
    <source>
        <dbReference type="PROSITE-ProRule" id="PRU00168"/>
    </source>
</evidence>
<feature type="domain" description="Ras-GEF" evidence="8">
    <location>
        <begin position="319"/>
        <end position="564"/>
    </location>
</feature>
<evidence type="ECO:0000313" key="10">
    <source>
        <dbReference type="EMBL" id="KKY23597.1"/>
    </source>
</evidence>
<dbReference type="PROSITE" id="PS50009">
    <property type="entry name" value="RASGEF_CAT"/>
    <property type="match status" value="1"/>
</dbReference>
<dbReference type="InterPro" id="IPR023578">
    <property type="entry name" value="Ras_GEF_dom_sf"/>
</dbReference>
<feature type="domain" description="N-terminal Ras-GEF" evidence="9">
    <location>
        <begin position="75"/>
        <end position="200"/>
    </location>
</feature>
<keyword evidence="2" id="KW-0285">Flavoprotein</keyword>
<dbReference type="CDD" id="cd00155">
    <property type="entry name" value="RasGEF"/>
    <property type="match status" value="1"/>
</dbReference>
<evidence type="ECO:0000256" key="7">
    <source>
        <dbReference type="SAM" id="MobiDB-lite"/>
    </source>
</evidence>
<dbReference type="PANTHER" id="PTHR48467:SF1">
    <property type="entry name" value="GLUTAMATE SYNTHASE 1 [NADH], CHLOROPLASTIC-LIKE"/>
    <property type="match status" value="1"/>
</dbReference>
<feature type="compositionally biased region" description="Basic and acidic residues" evidence="7">
    <location>
        <begin position="238"/>
        <end position="254"/>
    </location>
</feature>
<accession>A0A0G2ELE3</accession>
<dbReference type="Proteomes" id="UP000053317">
    <property type="component" value="Unassembled WGS sequence"/>
</dbReference>
<evidence type="ECO:0000256" key="1">
    <source>
        <dbReference type="ARBA" id="ARBA00001974"/>
    </source>
</evidence>
<dbReference type="PRINTS" id="PR00419">
    <property type="entry name" value="ADXRDTASE"/>
</dbReference>
<dbReference type="EMBL" id="LCWF01000066">
    <property type="protein sequence ID" value="KKY23597.1"/>
    <property type="molecule type" value="Genomic_DNA"/>
</dbReference>
<evidence type="ECO:0000259" key="9">
    <source>
        <dbReference type="PROSITE" id="PS50212"/>
    </source>
</evidence>
<dbReference type="PROSITE" id="PS50212">
    <property type="entry name" value="RASGEF_NTER"/>
    <property type="match status" value="1"/>
</dbReference>
<dbReference type="Gene3D" id="1.10.840.10">
    <property type="entry name" value="Ras guanine-nucleotide exchange factors catalytic domain"/>
    <property type="match status" value="1"/>
</dbReference>
<evidence type="ECO:0000259" key="8">
    <source>
        <dbReference type="PROSITE" id="PS50009"/>
    </source>
</evidence>
<feature type="region of interest" description="Disordered" evidence="7">
    <location>
        <begin position="989"/>
        <end position="1010"/>
    </location>
</feature>
<evidence type="ECO:0000256" key="3">
    <source>
        <dbReference type="ARBA" id="ARBA00022827"/>
    </source>
</evidence>
<evidence type="ECO:0000256" key="2">
    <source>
        <dbReference type="ARBA" id="ARBA00022630"/>
    </source>
</evidence>
<keyword evidence="11" id="KW-1185">Reference proteome</keyword>
<dbReference type="InterPro" id="IPR000651">
    <property type="entry name" value="Ras-like_Gua-exchang_fac_N"/>
</dbReference>
<dbReference type="GO" id="GO:0016491">
    <property type="term" value="F:oxidoreductase activity"/>
    <property type="evidence" value="ECO:0007669"/>
    <property type="project" value="UniProtKB-KW"/>
</dbReference>
<organism evidence="10 11">
    <name type="scientific">Phaeomoniella chlamydospora</name>
    <name type="common">Phaeoacremonium chlamydosporum</name>
    <dbReference type="NCBI Taxonomy" id="158046"/>
    <lineage>
        <taxon>Eukaryota</taxon>
        <taxon>Fungi</taxon>
        <taxon>Dikarya</taxon>
        <taxon>Ascomycota</taxon>
        <taxon>Pezizomycotina</taxon>
        <taxon>Eurotiomycetes</taxon>
        <taxon>Chaetothyriomycetidae</taxon>
        <taxon>Phaeomoniellales</taxon>
        <taxon>Phaeomoniellaceae</taxon>
        <taxon>Phaeomoniella</taxon>
    </lineage>
</organism>
<proteinExistence type="predicted"/>
<sequence length="1060" mass="118615">MHQFISITETDLGRIPETYTKSIVPVTCRADTADSQPYNTFLDMDDDDQSEFMPDNMSISQQSTTDMASLRITEKDQTESGSPFDELVDRLLALPMSKAEGKFVPVFLCLYRKFAAPNLLLTAILAKFEKVDKSGEAQLTRVGEQLRYLQVLAQWTNEYPGDFSYPTTRNEIMAFVTRLEKSRVFTYAAKEINNYLEHVATDDDTGWAFHDGAEDDATIESAVSASSTTLVSNTSKASLHDSLKDTPADSKEDLGDASSRASMAPSSLGSALGASFSNSSQSLATLMTYEEASREAQLLIPHPRRKLDKTIWRQFMALPGEDIAREMTRIDWIMYSSIRPRDLIRHVSLTGEKKEKSRSLENVNRMISHFNHIALFVSSMILLRDKPKHRALALEKFMHIAWKLRQLNNYNSLGSVIAGINGTAIHRLALTRELVPPPVQKEFMRLVILMGTGKSHFAYRLAWDNSFSEKIPFLPLHRRDLVAAEDGNKTFVGPNGDRINWKKFDIMGDVIIEIQKSQEKPYPSMVRNDEILRLILETKFLDGDEDAIDPYQELYERSVQLEPTGAADAKKGFGWLRGRPAGFYAAAKLIEKNDDAIIDMYEKLPVPFGLVRFGVAPDHPEVKNCQDRFAEVAESPRFNFIGNVNLGVDIPLRVLRPHYDSILFSYGASEDRELGLPGERETRNIYSARAFVGWYNGLPEYRDLNPDLTSGEDAVIIGQGNVALDVARVLLSDIDVLRKTDMTDYALSTLASSRIKNVRIVGRRGPVQAAFTIKEIRELMQLPNVVNKTAIDFLTDEQISTLPRATKRLLQLLKKGQISTIPPDIPTSTLKSWSLDFLLSPKTLHFSQSPSSPPNTLTHMTFTQNQLSSPLSPTSPLLPTPEIPSTATLPCTTLFRSIGYKSLPLPTLTTDLGIPFDTSRGIIPNDPSGRIITKGTSGQEIPLPGLYAAGWVKRGPTGVIASTMMDAFVTAETILADHEASHKLNSMDHHYHHQQQNNSETKGGWPAVQSSAETEGFKIPRYVVTWEDWKKIDHAEIQRGKERGKPREKFGSVREMLAVL</sequence>
<keyword evidence="4" id="KW-0521">NADP</keyword>